<dbReference type="GO" id="GO:0008460">
    <property type="term" value="F:dTDP-glucose 4,6-dehydratase activity"/>
    <property type="evidence" value="ECO:0007669"/>
    <property type="project" value="UniProtKB-EC"/>
</dbReference>
<dbReference type="EMBL" id="WEHX01000037">
    <property type="protein sequence ID" value="KAB7659774.1"/>
    <property type="molecule type" value="Genomic_DNA"/>
</dbReference>
<evidence type="ECO:0000256" key="2">
    <source>
        <dbReference type="ARBA" id="ARBA00001911"/>
    </source>
</evidence>
<dbReference type="AlphaFoldDB" id="A0A6I1EP02"/>
<keyword evidence="5" id="KW-0520">NAD</keyword>
<comment type="catalytic activity">
    <reaction evidence="1 7">
        <text>dTDP-alpha-D-glucose = dTDP-4-dehydro-6-deoxy-alpha-D-glucose + H2O</text>
        <dbReference type="Rhea" id="RHEA:17221"/>
        <dbReference type="ChEBI" id="CHEBI:15377"/>
        <dbReference type="ChEBI" id="CHEBI:57477"/>
        <dbReference type="ChEBI" id="CHEBI:57649"/>
        <dbReference type="EC" id="4.2.1.46"/>
    </reaction>
</comment>
<evidence type="ECO:0000256" key="4">
    <source>
        <dbReference type="ARBA" id="ARBA00011990"/>
    </source>
</evidence>
<dbReference type="OrthoDB" id="9803010at2"/>
<dbReference type="RefSeq" id="WP_152158403.1">
    <property type="nucleotide sequence ID" value="NZ_WEHX01000037.1"/>
</dbReference>
<dbReference type="Pfam" id="PF16363">
    <property type="entry name" value="GDP_Man_Dehyd"/>
    <property type="match status" value="1"/>
</dbReference>
<dbReference type="SUPFAM" id="SSF51735">
    <property type="entry name" value="NAD(P)-binding Rossmann-fold domains"/>
    <property type="match status" value="1"/>
</dbReference>
<dbReference type="Gene3D" id="3.40.50.720">
    <property type="entry name" value="NAD(P)-binding Rossmann-like Domain"/>
    <property type="match status" value="1"/>
</dbReference>
<dbReference type="InterPro" id="IPR036291">
    <property type="entry name" value="NAD(P)-bd_dom_sf"/>
</dbReference>
<evidence type="ECO:0000313" key="10">
    <source>
        <dbReference type="Proteomes" id="UP000430564"/>
    </source>
</evidence>
<dbReference type="PANTHER" id="PTHR43000">
    <property type="entry name" value="DTDP-D-GLUCOSE 4,6-DEHYDRATASE-RELATED"/>
    <property type="match status" value="1"/>
</dbReference>
<keyword evidence="6 7" id="KW-0456">Lyase</keyword>
<gene>
    <name evidence="9" type="primary">rfbB</name>
    <name evidence="9" type="ORF">GBM95_06705</name>
</gene>
<dbReference type="GO" id="GO:0009225">
    <property type="term" value="P:nucleotide-sugar metabolic process"/>
    <property type="evidence" value="ECO:0007669"/>
    <property type="project" value="InterPro"/>
</dbReference>
<comment type="similarity">
    <text evidence="3 7">Belongs to the NAD(P)-dependent epimerase/dehydratase family. dTDP-glucose dehydratase subfamily.</text>
</comment>
<evidence type="ECO:0000259" key="8">
    <source>
        <dbReference type="Pfam" id="PF16363"/>
    </source>
</evidence>
<name>A0A6I1EP02_9BURK</name>
<evidence type="ECO:0000256" key="7">
    <source>
        <dbReference type="RuleBase" id="RU004473"/>
    </source>
</evidence>
<dbReference type="Proteomes" id="UP000430564">
    <property type="component" value="Unassembled WGS sequence"/>
</dbReference>
<evidence type="ECO:0000313" key="9">
    <source>
        <dbReference type="EMBL" id="KAB7659774.1"/>
    </source>
</evidence>
<dbReference type="NCBIfam" id="TIGR01181">
    <property type="entry name" value="dTDP_gluc_dehyt"/>
    <property type="match status" value="1"/>
</dbReference>
<dbReference type="CDD" id="cd05246">
    <property type="entry name" value="dTDP_GD_SDR_e"/>
    <property type="match status" value="1"/>
</dbReference>
<protein>
    <recommendedName>
        <fullName evidence="4 7">dTDP-glucose 4,6-dehydratase</fullName>
        <ecNumber evidence="4 7">4.2.1.46</ecNumber>
    </recommendedName>
</protein>
<feature type="domain" description="NAD(P)-binding" evidence="8">
    <location>
        <begin position="3"/>
        <end position="320"/>
    </location>
</feature>
<evidence type="ECO:0000256" key="5">
    <source>
        <dbReference type="ARBA" id="ARBA00023027"/>
    </source>
</evidence>
<organism evidence="9 10">
    <name type="scientific">Sutterella seckii</name>
    <dbReference type="NCBI Taxonomy" id="1944635"/>
    <lineage>
        <taxon>Bacteria</taxon>
        <taxon>Pseudomonadati</taxon>
        <taxon>Pseudomonadota</taxon>
        <taxon>Betaproteobacteria</taxon>
        <taxon>Burkholderiales</taxon>
        <taxon>Sutterellaceae</taxon>
        <taxon>Sutterella</taxon>
    </lineage>
</organism>
<accession>A0A6I1EP02</accession>
<dbReference type="InterPro" id="IPR005888">
    <property type="entry name" value="dTDP_Gluc_deHydtase"/>
</dbReference>
<evidence type="ECO:0000256" key="6">
    <source>
        <dbReference type="ARBA" id="ARBA00023239"/>
    </source>
</evidence>
<evidence type="ECO:0000256" key="3">
    <source>
        <dbReference type="ARBA" id="ARBA00008178"/>
    </source>
</evidence>
<reference evidence="9 10" key="1">
    <citation type="submission" date="2019-10" db="EMBL/GenBank/DDBJ databases">
        <title>Genome diversity of Sutterella seckii.</title>
        <authorList>
            <person name="Chaplin A.V."/>
            <person name="Sokolova S.R."/>
            <person name="Mosin K.A."/>
            <person name="Ivanova E.L."/>
            <person name="Kochetkova T.O."/>
            <person name="Goltsov A.Y."/>
            <person name="Trofimov D.Y."/>
            <person name="Efimov B.A."/>
        </authorList>
    </citation>
    <scope>NUCLEOTIDE SEQUENCE [LARGE SCALE GENOMIC DNA]</scope>
    <source>
        <strain evidence="9 10">ASD393</strain>
    </source>
</reference>
<comment type="caution">
    <text evidence="9">The sequence shown here is derived from an EMBL/GenBank/DDBJ whole genome shotgun (WGS) entry which is preliminary data.</text>
</comment>
<dbReference type="InterPro" id="IPR016040">
    <property type="entry name" value="NAD(P)-bd_dom"/>
</dbReference>
<sequence>MILITGGAGFIGSNFILEWLQHHQEPVVNLDALTYAGNPENLNSVRNDPRYRFILGNVADADAVAEAFDRFHPRAVIHFAAESHVDRSISGPKIFIETNVLGTATLLEAARRYRDSLSEEVRSAFRFINISTDEVYGFLTKDAPPAVEETPFDPSSPYSASKAAQDQLGRAYARTYGMPVITVRCTNNYGPRQYPEKLTPSVIQKALSGEPIPVYGSGLQIRDWIHVSDFCRAITLILEKGLPGEIYNVGTNNELTNFDYIERICTRLDALKPSSQGSYAELIRHVSDRPGHDVRYGLNAAKIRRMLGWKPQVDFSAGLDATLRWYLAHFSLQGKEQ</sequence>
<dbReference type="EC" id="4.2.1.46" evidence="4 7"/>
<comment type="cofactor">
    <cofactor evidence="2 7">
        <name>NAD(+)</name>
        <dbReference type="ChEBI" id="CHEBI:57540"/>
    </cofactor>
</comment>
<dbReference type="Gene3D" id="3.90.25.10">
    <property type="entry name" value="UDP-galactose 4-epimerase, domain 1"/>
    <property type="match status" value="1"/>
</dbReference>
<evidence type="ECO:0000256" key="1">
    <source>
        <dbReference type="ARBA" id="ARBA00001539"/>
    </source>
</evidence>
<proteinExistence type="inferred from homology"/>